<feature type="binding site" description="axial binding residue" evidence="31">
    <location>
        <position position="108"/>
    </location>
    <ligand>
        <name>heme</name>
        <dbReference type="ChEBI" id="CHEBI:30413"/>
    </ligand>
    <ligandPart>
        <name>Fe</name>
        <dbReference type="ChEBI" id="CHEBI:18248"/>
    </ligandPart>
</feature>
<keyword evidence="17 31" id="KW-0408">Iron</keyword>
<dbReference type="PANTHER" id="PTHR24302">
    <property type="entry name" value="CYTOCHROME P450 FAMILY 3"/>
    <property type="match status" value="1"/>
</dbReference>
<keyword evidence="34" id="KW-1185">Reference proteome</keyword>
<evidence type="ECO:0000256" key="11">
    <source>
        <dbReference type="ARBA" id="ARBA00022692"/>
    </source>
</evidence>
<evidence type="ECO:0000256" key="1">
    <source>
        <dbReference type="ARBA" id="ARBA00001143"/>
    </source>
</evidence>
<comment type="catalytic activity">
    <reaction evidence="24">
        <text>(15S)-hydroperoxy-(5Z,8Z,11Z,13E)-eicosatetraenoate + AH2 = (15S)-hydroxy-(5Z,8Z,11Z,13E)-eicosatetraenoate + A + H2O</text>
        <dbReference type="Rhea" id="RHEA:48856"/>
        <dbReference type="ChEBI" id="CHEBI:13193"/>
        <dbReference type="ChEBI" id="CHEBI:15377"/>
        <dbReference type="ChEBI" id="CHEBI:17499"/>
        <dbReference type="ChEBI" id="CHEBI:57409"/>
        <dbReference type="ChEBI" id="CHEBI:57446"/>
    </reaction>
    <physiologicalReaction direction="left-to-right" evidence="24">
        <dbReference type="Rhea" id="RHEA:48857"/>
    </physiologicalReaction>
</comment>
<keyword evidence="32" id="KW-0503">Monooxygenase</keyword>
<evidence type="ECO:0000256" key="12">
    <source>
        <dbReference type="ARBA" id="ARBA00022723"/>
    </source>
</evidence>
<evidence type="ECO:0000256" key="7">
    <source>
        <dbReference type="ARBA" id="ARBA00022501"/>
    </source>
</evidence>
<evidence type="ECO:0000256" key="5">
    <source>
        <dbReference type="ARBA" id="ARBA00011245"/>
    </source>
</evidence>
<sequence length="145" mass="16713">MDEIVGNSILFLLVGYDNTSNALAFTAYNLATHPDCQEKLIDKNRRHSGKGYTVPEGTDISFPMYSIHRDPRFWENPTRFDPERFTPENKAKRHPYAYLPFGNGTRSCIGMRLAQVEVRLAIVSILQHYRFKTCEETEVSKKLDP</sequence>
<evidence type="ECO:0000256" key="3">
    <source>
        <dbReference type="ARBA" id="ARBA00004477"/>
    </source>
</evidence>
<evidence type="ECO:0000313" key="33">
    <source>
        <dbReference type="EnsemblMetazoa" id="G8047.1:cds"/>
    </source>
</evidence>
<dbReference type="PANTHER" id="PTHR24302:SF47">
    <property type="entry name" value="CYTOCHROME P450"/>
    <property type="match status" value="1"/>
</dbReference>
<dbReference type="EnsemblMetazoa" id="G8047.1">
    <property type="protein sequence ID" value="G8047.1:cds"/>
    <property type="gene ID" value="G8047"/>
</dbReference>
<comment type="cofactor">
    <cofactor evidence="31">
        <name>heme</name>
        <dbReference type="ChEBI" id="CHEBI:30413"/>
    </cofactor>
</comment>
<evidence type="ECO:0000256" key="32">
    <source>
        <dbReference type="RuleBase" id="RU000461"/>
    </source>
</evidence>
<dbReference type="GO" id="GO:0008395">
    <property type="term" value="F:steroid hydroxylase activity"/>
    <property type="evidence" value="ECO:0007669"/>
    <property type="project" value="TreeGrafter"/>
</dbReference>
<dbReference type="PRINTS" id="PR00463">
    <property type="entry name" value="EP450I"/>
</dbReference>
<evidence type="ECO:0000256" key="24">
    <source>
        <dbReference type="ARBA" id="ARBA00036380"/>
    </source>
</evidence>
<evidence type="ECO:0000256" key="4">
    <source>
        <dbReference type="ARBA" id="ARBA00010617"/>
    </source>
</evidence>
<comment type="similarity">
    <text evidence="4 32">Belongs to the cytochrome P450 family.</text>
</comment>
<comment type="subcellular location">
    <subcellularLocation>
        <location evidence="3">Endoplasmic reticulum membrane</location>
        <topology evidence="3">Multi-pass membrane protein</topology>
    </subcellularLocation>
</comment>
<keyword evidence="11" id="KW-0812">Transmembrane</keyword>
<keyword evidence="13" id="KW-0256">Endoplasmic reticulum</keyword>
<name>A0A8W8NWF2_MAGGI</name>
<comment type="catalytic activity">
    <reaction evidence="2">
        <text>a hydroperoxyeicosatetraenoate = an oxoeicosatetraenoate + H2O</text>
        <dbReference type="Rhea" id="RHEA:55556"/>
        <dbReference type="ChEBI" id="CHEBI:15377"/>
        <dbReference type="ChEBI" id="CHEBI:59720"/>
        <dbReference type="ChEBI" id="CHEBI:131859"/>
        <dbReference type="EC" id="4.2.1.152"/>
    </reaction>
    <physiologicalReaction direction="left-to-right" evidence="2">
        <dbReference type="Rhea" id="RHEA:55557"/>
    </physiologicalReaction>
</comment>
<keyword evidence="18" id="KW-0443">Lipid metabolism</keyword>
<keyword evidence="15" id="KW-1133">Transmembrane helix</keyword>
<evidence type="ECO:0000256" key="8">
    <source>
        <dbReference type="ARBA" id="ARBA00022516"/>
    </source>
</evidence>
<dbReference type="GO" id="GO:0020037">
    <property type="term" value="F:heme binding"/>
    <property type="evidence" value="ECO:0007669"/>
    <property type="project" value="InterPro"/>
</dbReference>
<dbReference type="InterPro" id="IPR001128">
    <property type="entry name" value="Cyt_P450"/>
</dbReference>
<dbReference type="EC" id="4.2.1.152" evidence="6"/>
<keyword evidence="12 31" id="KW-0479">Metal-binding</keyword>
<dbReference type="PRINTS" id="PR00385">
    <property type="entry name" value="P450"/>
</dbReference>
<keyword evidence="20" id="KW-0275">Fatty acid biosynthesis</keyword>
<dbReference type="PROSITE" id="PS00086">
    <property type="entry name" value="CYTOCHROME_P450"/>
    <property type="match status" value="1"/>
</dbReference>
<keyword evidence="9" id="KW-0643">Prostaglandin biosynthesis</keyword>
<comment type="subunit">
    <text evidence="5">Monomer.</text>
</comment>
<evidence type="ECO:0000256" key="16">
    <source>
        <dbReference type="ARBA" id="ARBA00023002"/>
    </source>
</evidence>
<dbReference type="AlphaFoldDB" id="A0A8W8NWF2"/>
<evidence type="ECO:0000256" key="28">
    <source>
        <dbReference type="ARBA" id="ARBA00040834"/>
    </source>
</evidence>
<dbReference type="InterPro" id="IPR002401">
    <property type="entry name" value="Cyt_P450_E_grp-I"/>
</dbReference>
<dbReference type="Proteomes" id="UP000005408">
    <property type="component" value="Unassembled WGS sequence"/>
</dbReference>
<evidence type="ECO:0000313" key="34">
    <source>
        <dbReference type="Proteomes" id="UP000005408"/>
    </source>
</evidence>
<evidence type="ECO:0000256" key="6">
    <source>
        <dbReference type="ARBA" id="ARBA00013084"/>
    </source>
</evidence>
<keyword evidence="7" id="KW-0644">Prostaglandin metabolism</keyword>
<protein>
    <recommendedName>
        <fullName evidence="28">Thromboxane-A synthase</fullName>
        <ecNumber evidence="6">4.2.1.152</ecNumber>
        <ecNumber evidence="27">5.3.99.5</ecNumber>
    </recommendedName>
    <alternativeName>
        <fullName evidence="29">Cytochrome P450 5A1</fullName>
    </alternativeName>
    <alternativeName>
        <fullName evidence="23">Hydroperoxy icosatetraenoate dehydratase</fullName>
    </alternativeName>
</protein>
<evidence type="ECO:0000256" key="13">
    <source>
        <dbReference type="ARBA" id="ARBA00022824"/>
    </source>
</evidence>
<reference evidence="33" key="1">
    <citation type="submission" date="2022-08" db="UniProtKB">
        <authorList>
            <consortium name="EnsemblMetazoa"/>
        </authorList>
    </citation>
    <scope>IDENTIFICATION</scope>
    <source>
        <strain evidence="33">05x7-T-G4-1.051#20</strain>
    </source>
</reference>
<keyword evidence="10 31" id="KW-0349">Heme</keyword>
<keyword evidence="8" id="KW-0444">Lipid biosynthesis</keyword>
<dbReference type="GO" id="GO:0016705">
    <property type="term" value="F:oxidoreductase activity, acting on paired donors, with incorporation or reduction of molecular oxygen"/>
    <property type="evidence" value="ECO:0007669"/>
    <property type="project" value="InterPro"/>
</dbReference>
<evidence type="ECO:0000256" key="26">
    <source>
        <dbReference type="ARBA" id="ARBA00036475"/>
    </source>
</evidence>
<dbReference type="InterPro" id="IPR036396">
    <property type="entry name" value="Cyt_P450_sf"/>
</dbReference>
<evidence type="ECO:0000256" key="2">
    <source>
        <dbReference type="ARBA" id="ARBA00001719"/>
    </source>
</evidence>
<evidence type="ECO:0000256" key="22">
    <source>
        <dbReference type="ARBA" id="ARBA00023239"/>
    </source>
</evidence>
<evidence type="ECO:0000256" key="17">
    <source>
        <dbReference type="ARBA" id="ARBA00023004"/>
    </source>
</evidence>
<accession>A0A8W8NWF2</accession>
<evidence type="ECO:0000256" key="20">
    <source>
        <dbReference type="ARBA" id="ARBA00023160"/>
    </source>
</evidence>
<evidence type="ECO:0000256" key="9">
    <source>
        <dbReference type="ARBA" id="ARBA00022585"/>
    </source>
</evidence>
<keyword evidence="22" id="KW-0456">Lyase</keyword>
<evidence type="ECO:0000256" key="31">
    <source>
        <dbReference type="PIRSR" id="PIRSR602401-1"/>
    </source>
</evidence>
<evidence type="ECO:0000256" key="18">
    <source>
        <dbReference type="ARBA" id="ARBA00023098"/>
    </source>
</evidence>
<evidence type="ECO:0000256" key="30">
    <source>
        <dbReference type="ARBA" id="ARBA00054825"/>
    </source>
</evidence>
<evidence type="ECO:0000256" key="25">
    <source>
        <dbReference type="ARBA" id="ARBA00036424"/>
    </source>
</evidence>
<evidence type="ECO:0000256" key="21">
    <source>
        <dbReference type="ARBA" id="ARBA00023235"/>
    </source>
</evidence>
<dbReference type="GO" id="GO:0005506">
    <property type="term" value="F:iron ion binding"/>
    <property type="evidence" value="ECO:0007669"/>
    <property type="project" value="InterPro"/>
</dbReference>
<comment type="catalytic activity">
    <reaction evidence="26">
        <text>prostaglandin H2 = thromboxane A2</text>
        <dbReference type="Rhea" id="RHEA:17137"/>
        <dbReference type="ChEBI" id="CHEBI:57405"/>
        <dbReference type="ChEBI" id="CHEBI:57445"/>
        <dbReference type="EC" id="5.3.99.5"/>
    </reaction>
    <physiologicalReaction direction="left-to-right" evidence="26">
        <dbReference type="Rhea" id="RHEA:17138"/>
    </physiologicalReaction>
</comment>
<evidence type="ECO:0000256" key="23">
    <source>
        <dbReference type="ARBA" id="ARBA00033404"/>
    </source>
</evidence>
<proteinExistence type="inferred from homology"/>
<dbReference type="InterPro" id="IPR017972">
    <property type="entry name" value="Cyt_P450_CS"/>
</dbReference>
<organism evidence="33 34">
    <name type="scientific">Magallana gigas</name>
    <name type="common">Pacific oyster</name>
    <name type="synonym">Crassostrea gigas</name>
    <dbReference type="NCBI Taxonomy" id="29159"/>
    <lineage>
        <taxon>Eukaryota</taxon>
        <taxon>Metazoa</taxon>
        <taxon>Spiralia</taxon>
        <taxon>Lophotrochozoa</taxon>
        <taxon>Mollusca</taxon>
        <taxon>Bivalvia</taxon>
        <taxon>Autobranchia</taxon>
        <taxon>Pteriomorphia</taxon>
        <taxon>Ostreida</taxon>
        <taxon>Ostreoidea</taxon>
        <taxon>Ostreidae</taxon>
        <taxon>Magallana</taxon>
    </lineage>
</organism>
<evidence type="ECO:0000256" key="10">
    <source>
        <dbReference type="ARBA" id="ARBA00022617"/>
    </source>
</evidence>
<dbReference type="Pfam" id="PF00067">
    <property type="entry name" value="p450"/>
    <property type="match status" value="2"/>
</dbReference>
<keyword evidence="16 32" id="KW-0560">Oxidoreductase</keyword>
<evidence type="ECO:0000256" key="15">
    <source>
        <dbReference type="ARBA" id="ARBA00022989"/>
    </source>
</evidence>
<keyword evidence="21" id="KW-0413">Isomerase</keyword>
<evidence type="ECO:0000256" key="29">
    <source>
        <dbReference type="ARBA" id="ARBA00042726"/>
    </source>
</evidence>
<comment type="function">
    <text evidence="30">Catalyzes the conversion of prostaglandin H2 (PGH2) to thromboxane A2 (TXA2), a potent inducer of blood vessel constriction and platelet aggregation. Also cleaves PGH2 to 12-hydroxy-heptadecatrienoicacid (12-HHT) and malondialdehyde, which is known to act as a mediator of DNA damage. 12-HHT and malondialdehyde are formed stoichiometrically in the same amounts as TXA2. Additionally, displays dehydratase activity, toward (15S)-hydroperoxy-(5Z,8Z,11Z,13E)-eicosatetraenoate (15(S)-HPETE) producing 15-KETE and 15-HETE.</text>
</comment>
<evidence type="ECO:0000256" key="27">
    <source>
        <dbReference type="ARBA" id="ARBA00038872"/>
    </source>
</evidence>
<evidence type="ECO:0000256" key="19">
    <source>
        <dbReference type="ARBA" id="ARBA00023136"/>
    </source>
</evidence>
<keyword evidence="14" id="KW-0276">Fatty acid metabolism</keyword>
<keyword evidence="19" id="KW-0472">Membrane</keyword>
<dbReference type="Gene3D" id="1.10.630.10">
    <property type="entry name" value="Cytochrome P450"/>
    <property type="match status" value="2"/>
</dbReference>
<comment type="catalytic activity">
    <reaction evidence="1">
        <text>(15S)-hydroperoxy-(5Z,8Z,11Z,13E)-eicosatetraenoate = 15-oxo-(5Z,8Z,11Z,13E)-eicosatetraenoate + H2O</text>
        <dbReference type="Rhea" id="RHEA:48636"/>
        <dbReference type="ChEBI" id="CHEBI:15377"/>
        <dbReference type="ChEBI" id="CHEBI:57410"/>
        <dbReference type="ChEBI" id="CHEBI:57446"/>
    </reaction>
    <physiologicalReaction direction="left-to-right" evidence="1">
        <dbReference type="Rhea" id="RHEA:48637"/>
    </physiologicalReaction>
</comment>
<dbReference type="EC" id="5.3.99.5" evidence="27"/>
<evidence type="ECO:0000256" key="14">
    <source>
        <dbReference type="ARBA" id="ARBA00022832"/>
    </source>
</evidence>
<dbReference type="InterPro" id="IPR050705">
    <property type="entry name" value="Cytochrome_P450_3A"/>
</dbReference>
<dbReference type="SUPFAM" id="SSF48264">
    <property type="entry name" value="Cytochrome P450"/>
    <property type="match status" value="1"/>
</dbReference>
<comment type="catalytic activity">
    <reaction evidence="25">
        <text>prostaglandin H2 = (12S)-hydroxy-(5Z,8E,10E)-heptadecatrienoate + malonaldehyde</text>
        <dbReference type="Rhea" id="RHEA:48644"/>
        <dbReference type="ChEBI" id="CHEBI:57405"/>
        <dbReference type="ChEBI" id="CHEBI:90694"/>
        <dbReference type="ChEBI" id="CHEBI:566274"/>
    </reaction>
</comment>